<evidence type="ECO:0000313" key="2">
    <source>
        <dbReference type="Proteomes" id="UP001597101"/>
    </source>
</evidence>
<keyword evidence="2" id="KW-1185">Reference proteome</keyword>
<organism evidence="1 2">
    <name type="scientific">Pseudahrensia aquimaris</name>
    <dbReference type="NCBI Taxonomy" id="744461"/>
    <lineage>
        <taxon>Bacteria</taxon>
        <taxon>Pseudomonadati</taxon>
        <taxon>Pseudomonadota</taxon>
        <taxon>Alphaproteobacteria</taxon>
        <taxon>Hyphomicrobiales</taxon>
        <taxon>Ahrensiaceae</taxon>
        <taxon>Pseudahrensia</taxon>
    </lineage>
</organism>
<evidence type="ECO:0000313" key="1">
    <source>
        <dbReference type="EMBL" id="MFD0917546.1"/>
    </source>
</evidence>
<dbReference type="Proteomes" id="UP001597101">
    <property type="component" value="Unassembled WGS sequence"/>
</dbReference>
<comment type="caution">
    <text evidence="1">The sequence shown here is derived from an EMBL/GenBank/DDBJ whole genome shotgun (WGS) entry which is preliminary data.</text>
</comment>
<protein>
    <submittedName>
        <fullName evidence="1">Uncharacterized protein</fullName>
    </submittedName>
</protein>
<dbReference type="EMBL" id="JBHTJV010000013">
    <property type="protein sequence ID" value="MFD0917546.1"/>
    <property type="molecule type" value="Genomic_DNA"/>
</dbReference>
<proteinExistence type="predicted"/>
<name>A0ABW3FLC7_9HYPH</name>
<sequence>MDRRISDHDFDQGHAVEKRSPDCVMRLSRMGSFHQSRLSFMRVLLRRLKQQNWSFDRPIWRIDESGVGVATYRAKGPERCYTLIAFAHDLPPEKRSDRVIADAWDATFTLFDGEPTEADIQRLSGNVPRQEAGRISEQELVLSRANRSVRLFDHVRSALAKGEQPDVDVIESVGYLMRTTAVYGAGKFGAADRSAWHGRPEFAGSFQPELLSVFLIRAFTLDLVEHLAACDAPQTAVAVDPDLRRRFGVGNSTGLGMAPFLINHPALIHSWIDARETALARVRSLENVGPQKLERLSQLCSRALVNVQGWNSDHLLQIEKIDALRADLMTLIEAFPSIVEGERKPFDTLHRWAETSLSLEGQEQLVSLMIEVNGDLVDDLAASMMADEQSSFRIDGSMSVTSMRTLMNDAYGWAQEIDYGLPDNDARVWYVSEEKLEPRLGERHWEDVADYEQPLQPGRDAARMMADLSHWDGGARLAAFLLQHPEHRHIARRAQRAALLAYAEIRDNTISSTMLPIDLLRCKLSFFGATKFDPRSDRWVRITMFQGAPFPYELTECDPDDMAYPPVEGRLDRSLPTT</sequence>
<reference evidence="2" key="1">
    <citation type="journal article" date="2019" name="Int. J. Syst. Evol. Microbiol.">
        <title>The Global Catalogue of Microorganisms (GCM) 10K type strain sequencing project: providing services to taxonomists for standard genome sequencing and annotation.</title>
        <authorList>
            <consortium name="The Broad Institute Genomics Platform"/>
            <consortium name="The Broad Institute Genome Sequencing Center for Infectious Disease"/>
            <person name="Wu L."/>
            <person name="Ma J."/>
        </authorList>
    </citation>
    <scope>NUCLEOTIDE SEQUENCE [LARGE SCALE GENOMIC DNA]</scope>
    <source>
        <strain evidence="2">CCUG 60023</strain>
    </source>
</reference>
<accession>A0ABW3FLC7</accession>
<dbReference type="RefSeq" id="WP_377213403.1">
    <property type="nucleotide sequence ID" value="NZ_JBHTJV010000013.1"/>
</dbReference>
<gene>
    <name evidence="1" type="ORF">ACFQ14_14135</name>
</gene>